<keyword evidence="4" id="KW-1185">Reference proteome</keyword>
<accession>A0A8D5UI09</accession>
<organism evidence="3 4">
    <name type="scientific">Polycladomyces abyssicola</name>
    <dbReference type="NCBI Taxonomy" id="1125966"/>
    <lineage>
        <taxon>Bacteria</taxon>
        <taxon>Bacillati</taxon>
        <taxon>Bacillota</taxon>
        <taxon>Bacilli</taxon>
        <taxon>Bacillales</taxon>
        <taxon>Thermoactinomycetaceae</taxon>
        <taxon>Polycladomyces</taxon>
    </lineage>
</organism>
<dbReference type="SUPFAM" id="SSF50346">
    <property type="entry name" value="PRC-barrel domain"/>
    <property type="match status" value="1"/>
</dbReference>
<feature type="domain" description="PRC-barrel" evidence="2">
    <location>
        <begin position="2"/>
        <end position="75"/>
    </location>
</feature>
<dbReference type="AlphaFoldDB" id="A0A8D5UI09"/>
<dbReference type="InterPro" id="IPR027275">
    <property type="entry name" value="PRC-brl_dom"/>
</dbReference>
<dbReference type="PANTHER" id="PTHR40061">
    <property type="entry name" value="SPORULATION PROTEIN YLMC-RELATED"/>
    <property type="match status" value="1"/>
</dbReference>
<reference evidence="3" key="2">
    <citation type="journal article" date="2021" name="Microbiol. Resour. Announc.">
        <title>Complete Genome Sequence of Polycladomyces abyssicola JIR-001T, Isolated from Hemipelagic Sediment in Deep Seawater.</title>
        <authorList>
            <person name="Tsubouchi T."/>
            <person name="Kaneko Y."/>
        </authorList>
    </citation>
    <scope>NUCLEOTIDE SEQUENCE</scope>
    <source>
        <strain evidence="3">JIR-001</strain>
    </source>
</reference>
<dbReference type="NCBIfam" id="TIGR02888">
    <property type="entry name" value="spore_YlmC_YmxH"/>
    <property type="match status" value="1"/>
</dbReference>
<feature type="region of interest" description="Disordered" evidence="1">
    <location>
        <begin position="84"/>
        <end position="103"/>
    </location>
</feature>
<dbReference type="Gene3D" id="2.30.30.240">
    <property type="entry name" value="PRC-barrel domain"/>
    <property type="match status" value="1"/>
</dbReference>
<dbReference type="PANTHER" id="PTHR40061:SF1">
    <property type="entry name" value="SPORULATION PROTEIN YLMC-RELATED"/>
    <property type="match status" value="1"/>
</dbReference>
<evidence type="ECO:0000256" key="1">
    <source>
        <dbReference type="SAM" id="MobiDB-lite"/>
    </source>
</evidence>
<evidence type="ECO:0000313" key="3">
    <source>
        <dbReference type="EMBL" id="BCU82240.1"/>
    </source>
</evidence>
<dbReference type="EMBL" id="AP024601">
    <property type="protein sequence ID" value="BCU82240.1"/>
    <property type="molecule type" value="Genomic_DNA"/>
</dbReference>
<proteinExistence type="predicted"/>
<sequence length="103" mass="11459">MIKISDLQAKDVVNVQDGQKLGQIHDVEIDLKMGQIKAIVVPAESKLFGLISGGKEWVIPWRQIVKIGTDVILVRLHSTTSPHEYYDNLSSTQPPFLPPSPED</sequence>
<reference evidence="3" key="1">
    <citation type="journal article" date="2013" name="Int. J. Syst. Evol. Microbiol.">
        <title>Polycladomyces abyssicola gen. nov., sp. nov., a thermophilic filamentous bacterium isolated from hemipelagic sediment.</title>
        <authorList>
            <person name="Tsubouchi T."/>
            <person name="Shimane Y."/>
            <person name="Mori K."/>
            <person name="Usui K."/>
            <person name="Hiraki T."/>
            <person name="Tame A."/>
            <person name="Uematsu K."/>
            <person name="Maruyama T."/>
            <person name="Hatada Y."/>
        </authorList>
    </citation>
    <scope>NUCLEOTIDE SEQUENCE</scope>
    <source>
        <strain evidence="3">JIR-001</strain>
    </source>
</reference>
<dbReference type="InterPro" id="IPR011033">
    <property type="entry name" value="PRC_barrel-like_sf"/>
</dbReference>
<name>A0A8D5UI09_9BACL</name>
<dbReference type="KEGG" id="pabs:JIR001_20230"/>
<dbReference type="Proteomes" id="UP000677436">
    <property type="component" value="Chromosome"/>
</dbReference>
<feature type="compositionally biased region" description="Polar residues" evidence="1">
    <location>
        <begin position="84"/>
        <end position="94"/>
    </location>
</feature>
<evidence type="ECO:0000313" key="4">
    <source>
        <dbReference type="Proteomes" id="UP000677436"/>
    </source>
</evidence>
<dbReference type="InterPro" id="IPR014238">
    <property type="entry name" value="Spore_YlmC/YmxH"/>
</dbReference>
<dbReference type="Pfam" id="PF05239">
    <property type="entry name" value="PRC"/>
    <property type="match status" value="1"/>
</dbReference>
<gene>
    <name evidence="3" type="primary">ylmC</name>
    <name evidence="3" type="ORF">JIR001_20230</name>
</gene>
<evidence type="ECO:0000259" key="2">
    <source>
        <dbReference type="Pfam" id="PF05239"/>
    </source>
</evidence>
<dbReference type="RefSeq" id="WP_212772598.1">
    <property type="nucleotide sequence ID" value="NZ_AP024601.1"/>
</dbReference>
<protein>
    <recommendedName>
        <fullName evidence="2">PRC-barrel domain-containing protein</fullName>
    </recommendedName>
</protein>